<dbReference type="Proteomes" id="UP001242010">
    <property type="component" value="Chromosome"/>
</dbReference>
<evidence type="ECO:0008006" key="3">
    <source>
        <dbReference type="Google" id="ProtNLM"/>
    </source>
</evidence>
<dbReference type="Pfam" id="PF05359">
    <property type="entry name" value="DUF748"/>
    <property type="match status" value="1"/>
</dbReference>
<reference evidence="2" key="1">
    <citation type="journal article" date="2023" name="Int. J. Syst. Evol. Microbiol.">
        <title>Mesoterricola silvestris gen. nov., sp. nov., Mesoterricola sediminis sp. nov., Geothrix oryzae sp. nov., Geothrix edaphica sp. nov., Geothrix rubra sp. nov., and Geothrix limicola sp. nov., six novel members of Acidobacteriota isolated from soils.</title>
        <authorList>
            <person name="Itoh H."/>
            <person name="Sugisawa Y."/>
            <person name="Mise K."/>
            <person name="Xu Z."/>
            <person name="Kuniyasu M."/>
            <person name="Ushijima N."/>
            <person name="Kawano K."/>
            <person name="Kobayashi E."/>
            <person name="Shiratori Y."/>
            <person name="Masuda Y."/>
            <person name="Senoo K."/>
        </authorList>
    </citation>
    <scope>NUCLEOTIDE SEQUENCE [LARGE SCALE GENOMIC DNA]</scope>
    <source>
        <strain evidence="2">Red222</strain>
    </source>
</reference>
<sequence>MGVLTGMYGAWLLVGFLLVPALVRPRIEREATRVLKRPVTVAKLRFNPFTFGVTVEGARVAERGGGDWITLRRLFVDYDVWRLLSHTVGLSTVEVEGLTFRTALDAQGRLNFQDLLEDDGKAEEAAPSSPSKWVLEVRRFRLREGRVEFSDGSASAPFRTVVGPIAFTLEGLRTEVGNRSGVALEAWTEAKEHVAWKGDLGFQPFTSRGSLLLENLSLPKYRPYEQEQVSSEIRSGTAAVRAQYRVEWGGGHRVVELSELGLTLKDVKVAERGVAQPAVELPLLDIRGGKADLLAPSLELGSITAEGGVVRVQVAKDGGLNLARLVAPPKPRTKDPDEKPLQWRVHDLALKGFRVGWEDLSPARPVQAEATDLNLHGQDLSAEPAAASPMSLDLKLGAGSLKAEGRVTPLKGTGDLQLKAEGLDLAPWDPYLDSALDLRIASGKLGAEGRVRFAFEGRKTDGVTYRGAASVQGFEVRDAALNEPFLRWKQLRLVGADLRSAPLSVAIQTVDWTDPEGRVVVQPDGSTNVARALRLAPEGKPAAPTAAVLPATPAGSPDLTIVTFGITGGRLSYIDRSVQPNAALVLSDLEGSYLGLSSRPDVSSKVDFKGRAGGLAPITITGHAMPLRSDLDTDVTLKIQGADLTDFTPYTGKYLGYTVQKGKLDVDARLRIDHRNLKADNAVKLDQFYLGEKVQSPDATGLPVKLGLAILRDRKGVIAFDLPIEGNLDDPDVKYGKLVWKAVFNLLGKIATSPFTLIGKLFGSDAGDLSSLAFAPGSSALEAAATPKLQALAKALHERPELRLEAEGAADPDQDGAALRKASLEALLQRTRARALKQVEPGPMPAAERERWLKAAYEGAFPPAKDVKPTPPPPPPAEMEQRLLSAQGVDPSDLIHLADARGKAVIAWLQDTAKADPARIFPVRTGQAKGAAVVFTLK</sequence>
<dbReference type="InterPro" id="IPR008023">
    <property type="entry name" value="DUF748"/>
</dbReference>
<keyword evidence="2" id="KW-1185">Reference proteome</keyword>
<name>A0ABN6UUK2_9BACT</name>
<dbReference type="InterPro" id="IPR052894">
    <property type="entry name" value="AsmA-related"/>
</dbReference>
<proteinExistence type="predicted"/>
<dbReference type="PANTHER" id="PTHR30441">
    <property type="entry name" value="DUF748 DOMAIN-CONTAINING PROTEIN"/>
    <property type="match status" value="1"/>
</dbReference>
<dbReference type="EMBL" id="AP027079">
    <property type="protein sequence ID" value="BDU68426.1"/>
    <property type="molecule type" value="Genomic_DNA"/>
</dbReference>
<gene>
    <name evidence="1" type="ORF">GETHOR_05270</name>
</gene>
<evidence type="ECO:0000313" key="2">
    <source>
        <dbReference type="Proteomes" id="UP001242010"/>
    </source>
</evidence>
<dbReference type="PANTHER" id="PTHR30441:SF8">
    <property type="entry name" value="DUF748 DOMAIN-CONTAINING PROTEIN"/>
    <property type="match status" value="1"/>
</dbReference>
<accession>A0ABN6UUK2</accession>
<protein>
    <recommendedName>
        <fullName evidence="3">DUF748 domain-containing protein</fullName>
    </recommendedName>
</protein>
<organism evidence="1 2">
    <name type="scientific">Geothrix oryzae</name>
    <dbReference type="NCBI Taxonomy" id="2927975"/>
    <lineage>
        <taxon>Bacteria</taxon>
        <taxon>Pseudomonadati</taxon>
        <taxon>Acidobacteriota</taxon>
        <taxon>Holophagae</taxon>
        <taxon>Holophagales</taxon>
        <taxon>Holophagaceae</taxon>
        <taxon>Geothrix</taxon>
    </lineage>
</organism>
<evidence type="ECO:0000313" key="1">
    <source>
        <dbReference type="EMBL" id="BDU68426.1"/>
    </source>
</evidence>
<dbReference type="RefSeq" id="WP_286355063.1">
    <property type="nucleotide sequence ID" value="NZ_AP027079.1"/>
</dbReference>